<evidence type="ECO:0000256" key="6">
    <source>
        <dbReference type="ARBA" id="ARBA00022679"/>
    </source>
</evidence>
<evidence type="ECO:0000256" key="7">
    <source>
        <dbReference type="ARBA" id="ARBA00022692"/>
    </source>
</evidence>
<evidence type="ECO:0000256" key="13">
    <source>
        <dbReference type="PROSITE-ProRule" id="PRU00339"/>
    </source>
</evidence>
<evidence type="ECO:0000259" key="15">
    <source>
        <dbReference type="Pfam" id="PF08409"/>
    </source>
</evidence>
<dbReference type="InterPro" id="IPR011990">
    <property type="entry name" value="TPR-like_helical_dom_sf"/>
</dbReference>
<evidence type="ECO:0000256" key="3">
    <source>
        <dbReference type="ARBA" id="ARBA00004922"/>
    </source>
</evidence>
<feature type="repeat" description="TPR" evidence="13">
    <location>
        <begin position="443"/>
        <end position="476"/>
    </location>
</feature>
<feature type="repeat" description="TPR" evidence="13">
    <location>
        <begin position="409"/>
        <end position="442"/>
    </location>
</feature>
<evidence type="ECO:0000313" key="17">
    <source>
        <dbReference type="Proteomes" id="UP001642484"/>
    </source>
</evidence>
<gene>
    <name evidence="16" type="ORF">CCMP2556_LOCUS26451</name>
</gene>
<dbReference type="Gene3D" id="1.25.40.10">
    <property type="entry name" value="Tetratricopeptide repeat domain"/>
    <property type="match status" value="1"/>
</dbReference>
<evidence type="ECO:0000256" key="2">
    <source>
        <dbReference type="ARBA" id="ARBA00004240"/>
    </source>
</evidence>
<evidence type="ECO:0000256" key="9">
    <source>
        <dbReference type="ARBA" id="ARBA00022803"/>
    </source>
</evidence>
<sequence length="508" mass="56351">MLPSTRATRCWFGSCCGAWACGTGPPWPRASLQRIRFTSRTSSTWWAADVTTDPLGESFTRPARHVKGLVCSATGAISLAVLALTSFILLAVARFAVTQGSSAVFGYVDTPVQYHESFWVRSWSYLFQHSYYGKLLIFPGDLSWDGNLADYSFDALPVLRATWRDLRVLSVCTARSTRTGNTERPTEQEWLGLQVVVIPFVPASNLFFKASKKLDLRFFGFRSAPGVDLGLGTELREAARTRLAETPGGGLVAAQNRPDEGDTGEDSGRGVYLWRCGERVWQWRSSEALYVADALSWPTSVKTRHQLGTVLHQQGRYEEALLEFNASLTILDDNALTDHCIAQIYIETARYPLALERFEKILRGHGVGFSPFNLWMLYVDYGFTLVALGRFEEAIPALEKGLSRNAAVPHGQNALGYAFASLNQLQEAQDVLARGLEYDPENPVLWSNLAVVWMVAGAFQQAAQGLEKALTIEPENRVVIHNVMVLKGAAQSGYLTESPKLDLFFSRN</sequence>
<dbReference type="Proteomes" id="UP001642484">
    <property type="component" value="Unassembled WGS sequence"/>
</dbReference>
<evidence type="ECO:0000256" key="10">
    <source>
        <dbReference type="ARBA" id="ARBA00022824"/>
    </source>
</evidence>
<name>A0ABP0MLU1_9DINO</name>
<dbReference type="InterPro" id="IPR019734">
    <property type="entry name" value="TPR_rpt"/>
</dbReference>
<proteinExistence type="inferred from homology"/>
<comment type="similarity">
    <text evidence="4">Belongs to the TMTC family.</text>
</comment>
<dbReference type="SUPFAM" id="SSF48452">
    <property type="entry name" value="TPR-like"/>
    <property type="match status" value="1"/>
</dbReference>
<evidence type="ECO:0000256" key="11">
    <source>
        <dbReference type="ARBA" id="ARBA00022989"/>
    </source>
</evidence>
<dbReference type="InterPro" id="IPR052346">
    <property type="entry name" value="O-mannosyl-transferase_TMTC"/>
</dbReference>
<keyword evidence="7 14" id="KW-0812">Transmembrane</keyword>
<evidence type="ECO:0000256" key="4">
    <source>
        <dbReference type="ARBA" id="ARBA00007882"/>
    </source>
</evidence>
<feature type="domain" description="DUF1736" evidence="15">
    <location>
        <begin position="100"/>
        <end position="173"/>
    </location>
</feature>
<organism evidence="16 17">
    <name type="scientific">Durusdinium trenchii</name>
    <dbReference type="NCBI Taxonomy" id="1381693"/>
    <lineage>
        <taxon>Eukaryota</taxon>
        <taxon>Sar</taxon>
        <taxon>Alveolata</taxon>
        <taxon>Dinophyceae</taxon>
        <taxon>Suessiales</taxon>
        <taxon>Symbiodiniaceae</taxon>
        <taxon>Durusdinium</taxon>
    </lineage>
</organism>
<reference evidence="16 17" key="1">
    <citation type="submission" date="2024-02" db="EMBL/GenBank/DDBJ databases">
        <authorList>
            <person name="Chen Y."/>
            <person name="Shah S."/>
            <person name="Dougan E. K."/>
            <person name="Thang M."/>
            <person name="Chan C."/>
        </authorList>
    </citation>
    <scope>NUCLEOTIDE SEQUENCE [LARGE SCALE GENOMIC DNA]</scope>
</reference>
<keyword evidence="17" id="KW-1185">Reference proteome</keyword>
<dbReference type="Pfam" id="PF14559">
    <property type="entry name" value="TPR_19"/>
    <property type="match status" value="1"/>
</dbReference>
<comment type="pathway">
    <text evidence="3">Protein modification; protein glycosylation.</text>
</comment>
<comment type="caution">
    <text evidence="16">The sequence shown here is derived from an EMBL/GenBank/DDBJ whole genome shotgun (WGS) entry which is preliminary data.</text>
</comment>
<dbReference type="SMART" id="SM00028">
    <property type="entry name" value="TPR"/>
    <property type="match status" value="4"/>
</dbReference>
<keyword evidence="6" id="KW-0808">Transferase</keyword>
<dbReference type="EMBL" id="CAXAMN010018446">
    <property type="protein sequence ID" value="CAK9052439.1"/>
    <property type="molecule type" value="Genomic_DNA"/>
</dbReference>
<accession>A0ABP0MLU1</accession>
<dbReference type="InterPro" id="IPR013618">
    <property type="entry name" value="TMTC_DUF1736"/>
</dbReference>
<evidence type="ECO:0000256" key="5">
    <source>
        <dbReference type="ARBA" id="ARBA00012839"/>
    </source>
</evidence>
<dbReference type="PANTHER" id="PTHR44227">
    <property type="match status" value="1"/>
</dbReference>
<evidence type="ECO:0000313" key="16">
    <source>
        <dbReference type="EMBL" id="CAK9052439.1"/>
    </source>
</evidence>
<evidence type="ECO:0000256" key="8">
    <source>
        <dbReference type="ARBA" id="ARBA00022737"/>
    </source>
</evidence>
<keyword evidence="11 14" id="KW-1133">Transmembrane helix</keyword>
<keyword evidence="10" id="KW-0256">Endoplasmic reticulum</keyword>
<protein>
    <recommendedName>
        <fullName evidence="5">dolichyl-phosphate-mannose--protein mannosyltransferase</fullName>
        <ecNumber evidence="5">2.4.1.109</ecNumber>
    </recommendedName>
</protein>
<keyword evidence="12 14" id="KW-0472">Membrane</keyword>
<feature type="transmembrane region" description="Helical" evidence="14">
    <location>
        <begin position="69"/>
        <end position="97"/>
    </location>
</feature>
<comment type="subcellular location">
    <subcellularLocation>
        <location evidence="2">Endoplasmic reticulum</location>
    </subcellularLocation>
    <subcellularLocation>
        <location evidence="1">Membrane</location>
        <topology evidence="1">Multi-pass membrane protein</topology>
    </subcellularLocation>
</comment>
<evidence type="ECO:0000256" key="14">
    <source>
        <dbReference type="SAM" id="Phobius"/>
    </source>
</evidence>
<dbReference type="PROSITE" id="PS50005">
    <property type="entry name" value="TPR"/>
    <property type="match status" value="3"/>
</dbReference>
<keyword evidence="9 13" id="KW-0802">TPR repeat</keyword>
<keyword evidence="8" id="KW-0677">Repeat</keyword>
<evidence type="ECO:0000256" key="12">
    <source>
        <dbReference type="ARBA" id="ARBA00023136"/>
    </source>
</evidence>
<dbReference type="Pfam" id="PF08409">
    <property type="entry name" value="TMTC_DUF1736"/>
    <property type="match status" value="1"/>
</dbReference>
<dbReference type="EC" id="2.4.1.109" evidence="5"/>
<dbReference type="PANTHER" id="PTHR44227:SF3">
    <property type="entry name" value="PROTEIN O-MANNOSYL-TRANSFERASE TMTC4"/>
    <property type="match status" value="1"/>
</dbReference>
<feature type="repeat" description="TPR" evidence="13">
    <location>
        <begin position="301"/>
        <end position="334"/>
    </location>
</feature>
<evidence type="ECO:0000256" key="1">
    <source>
        <dbReference type="ARBA" id="ARBA00004141"/>
    </source>
</evidence>